<dbReference type="PANTHER" id="PTHR14725:SF0">
    <property type="entry name" value="RIBOSOME-BINDING FACTOR A, MITOCHONDRIAL-RELATED"/>
    <property type="match status" value="1"/>
</dbReference>
<dbReference type="STRING" id="6280.A0A0N4TLZ8"/>
<dbReference type="PANTHER" id="PTHR14725">
    <property type="entry name" value="RIBOSOME-BINDING FACTOR A, MITOCHONDRIAL-RELATED"/>
    <property type="match status" value="1"/>
</dbReference>
<evidence type="ECO:0000313" key="2">
    <source>
        <dbReference type="Proteomes" id="UP000278627"/>
    </source>
</evidence>
<protein>
    <submittedName>
        <fullName evidence="3">Ribosome-binding factor A</fullName>
    </submittedName>
</protein>
<dbReference type="WBParaSite" id="BPAG_0000943801-mRNA-1">
    <property type="protein sequence ID" value="BPAG_0000943801-mRNA-1"/>
    <property type="gene ID" value="BPAG_0000943801"/>
</dbReference>
<proteinExistence type="predicted"/>
<name>A0A0N4TLZ8_BRUPA</name>
<evidence type="ECO:0000313" key="1">
    <source>
        <dbReference type="EMBL" id="VDN90586.1"/>
    </source>
</evidence>
<accession>A0A0N4TLZ8</accession>
<dbReference type="AlphaFoldDB" id="A0A0N4TLZ8"/>
<dbReference type="InterPro" id="IPR023799">
    <property type="entry name" value="RbfA_dom_sf"/>
</dbReference>
<reference evidence="1 2" key="2">
    <citation type="submission" date="2018-11" db="EMBL/GenBank/DDBJ databases">
        <authorList>
            <consortium name="Pathogen Informatics"/>
        </authorList>
    </citation>
    <scope>NUCLEOTIDE SEQUENCE [LARGE SCALE GENOMIC DNA]</scope>
</reference>
<organism evidence="3">
    <name type="scientific">Brugia pahangi</name>
    <name type="common">Filarial nematode worm</name>
    <dbReference type="NCBI Taxonomy" id="6280"/>
    <lineage>
        <taxon>Eukaryota</taxon>
        <taxon>Metazoa</taxon>
        <taxon>Ecdysozoa</taxon>
        <taxon>Nematoda</taxon>
        <taxon>Chromadorea</taxon>
        <taxon>Rhabditida</taxon>
        <taxon>Spirurina</taxon>
        <taxon>Spiruromorpha</taxon>
        <taxon>Filarioidea</taxon>
        <taxon>Onchocercidae</taxon>
        <taxon>Brugia</taxon>
    </lineage>
</organism>
<dbReference type="InterPro" id="IPR000238">
    <property type="entry name" value="RbfA"/>
</dbReference>
<dbReference type="Proteomes" id="UP000278627">
    <property type="component" value="Unassembled WGS sequence"/>
</dbReference>
<dbReference type="SUPFAM" id="SSF89919">
    <property type="entry name" value="Ribosome-binding factor A, RbfA"/>
    <property type="match status" value="1"/>
</dbReference>
<dbReference type="Pfam" id="PF02033">
    <property type="entry name" value="RBFA"/>
    <property type="match status" value="1"/>
</dbReference>
<reference evidence="3" key="1">
    <citation type="submission" date="2017-02" db="UniProtKB">
        <authorList>
            <consortium name="WormBaseParasite"/>
        </authorList>
    </citation>
    <scope>IDENTIFICATION</scope>
</reference>
<sequence length="262" mass="30424">MSKVAEVVRIAYCEMCRPMQTFMQLFVKYSIPVLSTRNISSSLATYSYINHYNRQTGRGHANDLMHRDLPRFIIANKKNFTRTIARLVGIDSGLEKALLMLDVGKKPKRRKLDEAKRNRLGRMFMEHLFQILCEHDRFCDIEGLELYKVDVGPTFKVMDVYWLAKGDKSDEITAKVLKESEDFVRKRLSELLGTHNVPRITFVAERKHIVEQEMNRLFEKADYGMQYRALSHTGAILGSMADTGLTNDNGRHNFIEQKFHTK</sequence>
<dbReference type="Gene3D" id="3.30.300.20">
    <property type="match status" value="1"/>
</dbReference>
<evidence type="ECO:0000313" key="3">
    <source>
        <dbReference type="WBParaSite" id="BPAG_0000943801-mRNA-1"/>
    </source>
</evidence>
<dbReference type="EMBL" id="UZAD01013155">
    <property type="protein sequence ID" value="VDN90586.1"/>
    <property type="molecule type" value="Genomic_DNA"/>
</dbReference>
<dbReference type="GO" id="GO:0006364">
    <property type="term" value="P:rRNA processing"/>
    <property type="evidence" value="ECO:0007669"/>
    <property type="project" value="InterPro"/>
</dbReference>
<dbReference type="InterPro" id="IPR015946">
    <property type="entry name" value="KH_dom-like_a/b"/>
</dbReference>
<keyword evidence="2" id="KW-1185">Reference proteome</keyword>
<gene>
    <name evidence="1" type="ORF">BPAG_LOCUS9400</name>
</gene>
<dbReference type="InterPro" id="IPR039212">
    <property type="entry name" value="RBFA_mitochondrial"/>
</dbReference>